<evidence type="ECO:0008006" key="5">
    <source>
        <dbReference type="Google" id="ProtNLM"/>
    </source>
</evidence>
<name>A0A8S1JWB0_PARPR</name>
<protein>
    <recommendedName>
        <fullName evidence="5">Transmembrane protein</fullName>
    </recommendedName>
</protein>
<keyword evidence="1" id="KW-0175">Coiled coil</keyword>
<feature type="coiled-coil region" evidence="1">
    <location>
        <begin position="126"/>
        <end position="157"/>
    </location>
</feature>
<sequence>MRVTLLLLILLINNVICSKSIYEISQNEYGKTVLQAIQLTLNEEPSSFGKTIDLLQELKKGIQNDQDEDTGLLSERLETCETQISQNSQIILDSQTKLAQAQEQVSPLEQKLLDKRHQAEDKEGEEQRNNDRINKLIQQRQEQRQQFESKRDELTSIVGALSEAKKIIGSIKTDPTALIQLKNHKENILNQIKKQSMFYTLIHQTLSLIQQGTSQEKVIRIIDDLIDEVYQVQKLEMIADDQREADFVKLKFVLNLQILDQILKFLNQELMCNNYNNNYQNQIIILQFIKIQLILKQKKMLTGNNLAMMHKIVIMVWLITEANKLQQLMIAFHYYKEMTQKSLNSYRNLFEKYQLLIKMLKNSIQQFINLCKQILLRFLSMSIFIVKYEINYKIINMNFMNTHSQFNFSRKSMPRPLISRQLVREKSQPNFNPITPSTKFRISTTNQQLNREKIQKANGNYFSQHDDTSGSTKMSKAHTQSLLKKHEIELKQSLFNQEDIEEEMQFTLLCQTLEKLF</sequence>
<evidence type="ECO:0000256" key="2">
    <source>
        <dbReference type="SAM" id="SignalP"/>
    </source>
</evidence>
<accession>A0A8S1JWB0</accession>
<gene>
    <name evidence="3" type="ORF">PPRIM_AZ9-3.1.T0080272</name>
</gene>
<feature type="chain" id="PRO_5035897502" description="Transmembrane protein" evidence="2">
    <location>
        <begin position="18"/>
        <end position="517"/>
    </location>
</feature>
<evidence type="ECO:0000313" key="4">
    <source>
        <dbReference type="Proteomes" id="UP000688137"/>
    </source>
</evidence>
<evidence type="ECO:0000313" key="3">
    <source>
        <dbReference type="EMBL" id="CAD8044706.1"/>
    </source>
</evidence>
<comment type="caution">
    <text evidence="3">The sequence shown here is derived from an EMBL/GenBank/DDBJ whole genome shotgun (WGS) entry which is preliminary data.</text>
</comment>
<dbReference type="AlphaFoldDB" id="A0A8S1JWB0"/>
<dbReference type="Proteomes" id="UP000688137">
    <property type="component" value="Unassembled WGS sequence"/>
</dbReference>
<reference evidence="3" key="1">
    <citation type="submission" date="2021-01" db="EMBL/GenBank/DDBJ databases">
        <authorList>
            <consortium name="Genoscope - CEA"/>
            <person name="William W."/>
        </authorList>
    </citation>
    <scope>NUCLEOTIDE SEQUENCE</scope>
</reference>
<evidence type="ECO:0000256" key="1">
    <source>
        <dbReference type="SAM" id="Coils"/>
    </source>
</evidence>
<keyword evidence="4" id="KW-1185">Reference proteome</keyword>
<feature type="signal peptide" evidence="2">
    <location>
        <begin position="1"/>
        <end position="17"/>
    </location>
</feature>
<keyword evidence="2" id="KW-0732">Signal</keyword>
<proteinExistence type="predicted"/>
<organism evidence="3 4">
    <name type="scientific">Paramecium primaurelia</name>
    <dbReference type="NCBI Taxonomy" id="5886"/>
    <lineage>
        <taxon>Eukaryota</taxon>
        <taxon>Sar</taxon>
        <taxon>Alveolata</taxon>
        <taxon>Ciliophora</taxon>
        <taxon>Intramacronucleata</taxon>
        <taxon>Oligohymenophorea</taxon>
        <taxon>Peniculida</taxon>
        <taxon>Parameciidae</taxon>
        <taxon>Paramecium</taxon>
    </lineage>
</organism>
<dbReference type="EMBL" id="CAJJDM010000004">
    <property type="protein sequence ID" value="CAD8044706.1"/>
    <property type="molecule type" value="Genomic_DNA"/>
</dbReference>